<dbReference type="InterPro" id="IPR015897">
    <property type="entry name" value="CHK_kinase-like"/>
</dbReference>
<dbReference type="RefSeq" id="XP_037893063.1">
    <property type="nucleotide sequence ID" value="XM_038037135.1"/>
</dbReference>
<keyword evidence="3" id="KW-1185">Reference proteome</keyword>
<accession>A0A9C5Z6S0</accession>
<dbReference type="InterPro" id="IPR011009">
    <property type="entry name" value="Kinase-like_dom_sf"/>
</dbReference>
<feature type="domain" description="CHK kinase-like" evidence="2">
    <location>
        <begin position="131"/>
        <end position="323"/>
    </location>
</feature>
<dbReference type="PANTHER" id="PTHR11012:SF6">
    <property type="entry name" value="CHK DOMAIN OV1-RELATED"/>
    <property type="match status" value="1"/>
</dbReference>
<proteinExistence type="predicted"/>
<evidence type="ECO:0000256" key="1">
    <source>
        <dbReference type="SAM" id="Phobius"/>
    </source>
</evidence>
<evidence type="ECO:0000313" key="6">
    <source>
        <dbReference type="RefSeq" id="XP_037893064.1"/>
    </source>
</evidence>
<evidence type="ECO:0000313" key="8">
    <source>
        <dbReference type="RefSeq" id="XP_037893067.1"/>
    </source>
</evidence>
<dbReference type="RefSeq" id="XP_037893065.1">
    <property type="nucleotide sequence ID" value="XM_038037137.1"/>
</dbReference>
<dbReference type="PANTHER" id="PTHR11012">
    <property type="entry name" value="PROTEIN KINASE-LIKE DOMAIN-CONTAINING"/>
    <property type="match status" value="1"/>
</dbReference>
<keyword evidence="1" id="KW-1133">Transmembrane helix</keyword>
<dbReference type="AlphaFoldDB" id="A0A9C5Z6S0"/>
<protein>
    <submittedName>
        <fullName evidence="4 5">Uncharacterized protein LOC119639635 isoform X1</fullName>
    </submittedName>
</protein>
<feature type="transmembrane region" description="Helical" evidence="1">
    <location>
        <begin position="361"/>
        <end position="381"/>
    </location>
</feature>
<dbReference type="Proteomes" id="UP000092443">
    <property type="component" value="Unplaced"/>
</dbReference>
<evidence type="ECO:0000313" key="3">
    <source>
        <dbReference type="Proteomes" id="UP000092443"/>
    </source>
</evidence>
<keyword evidence="1" id="KW-0812">Transmembrane</keyword>
<reference evidence="4 5" key="1">
    <citation type="submission" date="2025-04" db="UniProtKB">
        <authorList>
            <consortium name="RefSeq"/>
        </authorList>
    </citation>
    <scope>IDENTIFICATION</scope>
    <source>
        <tissue evidence="4 5">Whole body pupa</tissue>
    </source>
</reference>
<dbReference type="RefSeq" id="XP_037893067.1">
    <property type="nucleotide sequence ID" value="XM_038037139.1"/>
</dbReference>
<evidence type="ECO:0000313" key="7">
    <source>
        <dbReference type="RefSeq" id="XP_037893065.1"/>
    </source>
</evidence>
<name>A0A9C5Z6S0_9MUSC</name>
<evidence type="ECO:0000313" key="4">
    <source>
        <dbReference type="RefSeq" id="XP_037893062.1"/>
    </source>
</evidence>
<dbReference type="Pfam" id="PF02958">
    <property type="entry name" value="EcKL"/>
    <property type="match status" value="1"/>
</dbReference>
<dbReference type="GeneID" id="119639635"/>
<dbReference type="RefSeq" id="XP_037893064.1">
    <property type="nucleotide sequence ID" value="XM_038037136.1"/>
</dbReference>
<sequence>MSRHSNVIPKWIKVELFEEIFRQTQPKYQSTKNFKVYHALAPGENYATVMLKVEAEVMLKDGSIDDLSYMLKISHSREHLPEHFKHFNVFEVENGMYKEIAPEFERMYAKVGRKVCFTAKSYTLATQEEHVLLEDLGRYGFKNVKRQDCLDLEHLKNALEKLAQWHAASAVMVQQKGIFDMKYQRGMLNEGGKELLRTMLDDSGRYLLKNVTKLEGHEEYYEEVQTFFSKFTEIFFENARVDPKEFNVLNHGDYWSNNIMFQYAPDGSIKATLPVDFQITRYGSPAQDLMYLIFSSARLDIKISKFDYLIKFYHQNLIENLIILNYSQPLPTLRELHQTLIKYGLWGKFEGKSLDTRSHCFFFLFFAAMVPVAVTLPIVLCEPSEKASLDSLVGLTDNSQEFKNLLYSNELFLKHLKLILPWLLYRGALEY</sequence>
<dbReference type="InterPro" id="IPR004119">
    <property type="entry name" value="EcKL"/>
</dbReference>
<organism evidence="3 5">
    <name type="scientific">Glossina fuscipes</name>
    <dbReference type="NCBI Taxonomy" id="7396"/>
    <lineage>
        <taxon>Eukaryota</taxon>
        <taxon>Metazoa</taxon>
        <taxon>Ecdysozoa</taxon>
        <taxon>Arthropoda</taxon>
        <taxon>Hexapoda</taxon>
        <taxon>Insecta</taxon>
        <taxon>Pterygota</taxon>
        <taxon>Neoptera</taxon>
        <taxon>Endopterygota</taxon>
        <taxon>Diptera</taxon>
        <taxon>Brachycera</taxon>
        <taxon>Muscomorpha</taxon>
        <taxon>Hippoboscoidea</taxon>
        <taxon>Glossinidae</taxon>
        <taxon>Glossina</taxon>
    </lineage>
</organism>
<dbReference type="SUPFAM" id="SSF56112">
    <property type="entry name" value="Protein kinase-like (PK-like)"/>
    <property type="match status" value="1"/>
</dbReference>
<dbReference type="Gene3D" id="3.90.1200.10">
    <property type="match status" value="1"/>
</dbReference>
<dbReference type="RefSeq" id="XP_037893062.1">
    <property type="nucleotide sequence ID" value="XM_038037134.1"/>
</dbReference>
<evidence type="ECO:0000313" key="5">
    <source>
        <dbReference type="RefSeq" id="XP_037893063.1"/>
    </source>
</evidence>
<dbReference type="KEGG" id="gfs:119639635"/>
<dbReference type="SMART" id="SM00587">
    <property type="entry name" value="CHK"/>
    <property type="match status" value="1"/>
</dbReference>
<evidence type="ECO:0000259" key="2">
    <source>
        <dbReference type="SMART" id="SM00587"/>
    </source>
</evidence>
<keyword evidence="1" id="KW-0472">Membrane</keyword>
<gene>
    <name evidence="4 5 6 7 8" type="primary">LOC119639635</name>
</gene>